<feature type="site" description="Participates in a stacking interaction with the thymidine ring of dTDP-4-oxo-6-deoxyglucose" evidence="6">
    <location>
        <position position="138"/>
    </location>
</feature>
<dbReference type="RefSeq" id="WP_090656930.1">
    <property type="nucleotide sequence ID" value="NZ_FOXQ01000003.1"/>
</dbReference>
<sequence>MIFTETKLQGNYIIELEPYSDERGWFARYFCKDEFKQIGHTKEWLQINHSFTNKKGSLRGMHYQLPPFSEIKMVRCIAGLVFDVVVDLRKNSSTFLQWFGTELSAANKKMMYIPEGFAHGFQCLSDDCELLYHHTEYYKPNAEAGIKYDDKRINIQWPLAVTTISERDNLHPYLSENFKGI</sequence>
<feature type="active site" description="Proton donor" evidence="5">
    <location>
        <position position="132"/>
    </location>
</feature>
<protein>
    <recommendedName>
        <fullName evidence="4 7">dTDP-4-dehydrorhamnose 3,5-epimerase</fullName>
        <ecNumber evidence="3 7">5.1.3.13</ecNumber>
    </recommendedName>
    <alternativeName>
        <fullName evidence="7">Thymidine diphospho-4-keto-rhamnose 3,5-epimerase</fullName>
    </alternativeName>
</protein>
<dbReference type="CDD" id="cd00438">
    <property type="entry name" value="cupin_RmlC"/>
    <property type="match status" value="1"/>
</dbReference>
<dbReference type="InterPro" id="IPR014710">
    <property type="entry name" value="RmlC-like_jellyroll"/>
</dbReference>
<dbReference type="Gene3D" id="2.60.120.10">
    <property type="entry name" value="Jelly Rolls"/>
    <property type="match status" value="1"/>
</dbReference>
<dbReference type="EC" id="5.1.3.13" evidence="3 7"/>
<dbReference type="AlphaFoldDB" id="A0A1I5UF70"/>
<evidence type="ECO:0000256" key="7">
    <source>
        <dbReference type="RuleBase" id="RU364069"/>
    </source>
</evidence>
<dbReference type="STRING" id="1465490.SAMN05444277_103253"/>
<comment type="pathway">
    <text evidence="7">Carbohydrate biosynthesis; dTDP-L-rhamnose biosynthesis.</text>
</comment>
<comment type="subunit">
    <text evidence="7">Homodimer.</text>
</comment>
<accession>A0A1I5UF70</accession>
<gene>
    <name evidence="8" type="ORF">SAMN05444277_103253</name>
</gene>
<dbReference type="NCBIfam" id="TIGR01221">
    <property type="entry name" value="rmlC"/>
    <property type="match status" value="1"/>
</dbReference>
<dbReference type="GO" id="GO:0019305">
    <property type="term" value="P:dTDP-rhamnose biosynthetic process"/>
    <property type="evidence" value="ECO:0007669"/>
    <property type="project" value="UniProtKB-UniRule"/>
</dbReference>
<proteinExistence type="inferred from homology"/>
<evidence type="ECO:0000256" key="6">
    <source>
        <dbReference type="PIRSR" id="PIRSR600888-3"/>
    </source>
</evidence>
<keyword evidence="7" id="KW-0413">Isomerase</keyword>
<name>A0A1I5UF70_9BACT</name>
<dbReference type="GO" id="GO:0005829">
    <property type="term" value="C:cytosol"/>
    <property type="evidence" value="ECO:0007669"/>
    <property type="project" value="TreeGrafter"/>
</dbReference>
<dbReference type="EMBL" id="FOXQ01000003">
    <property type="protein sequence ID" value="SFP93859.1"/>
    <property type="molecule type" value="Genomic_DNA"/>
</dbReference>
<dbReference type="OrthoDB" id="9800680at2"/>
<dbReference type="InterPro" id="IPR000888">
    <property type="entry name" value="RmlC-like"/>
</dbReference>
<evidence type="ECO:0000313" key="8">
    <source>
        <dbReference type="EMBL" id="SFP93859.1"/>
    </source>
</evidence>
<dbReference type="GO" id="GO:0008830">
    <property type="term" value="F:dTDP-4-dehydrorhamnose 3,5-epimerase activity"/>
    <property type="evidence" value="ECO:0007669"/>
    <property type="project" value="UniProtKB-UniRule"/>
</dbReference>
<comment type="similarity">
    <text evidence="7">Belongs to the dTDP-4-dehydrorhamnose 3,5-epimerase family.</text>
</comment>
<dbReference type="Pfam" id="PF00908">
    <property type="entry name" value="dTDP_sugar_isom"/>
    <property type="match status" value="1"/>
</dbReference>
<evidence type="ECO:0000256" key="1">
    <source>
        <dbReference type="ARBA" id="ARBA00001298"/>
    </source>
</evidence>
<organism evidence="8 9">
    <name type="scientific">Parafilimonas terrae</name>
    <dbReference type="NCBI Taxonomy" id="1465490"/>
    <lineage>
        <taxon>Bacteria</taxon>
        <taxon>Pseudomonadati</taxon>
        <taxon>Bacteroidota</taxon>
        <taxon>Chitinophagia</taxon>
        <taxon>Chitinophagales</taxon>
        <taxon>Chitinophagaceae</taxon>
        <taxon>Parafilimonas</taxon>
    </lineage>
</organism>
<evidence type="ECO:0000313" key="9">
    <source>
        <dbReference type="Proteomes" id="UP000199031"/>
    </source>
</evidence>
<dbReference type="Proteomes" id="UP000199031">
    <property type="component" value="Unassembled WGS sequence"/>
</dbReference>
<dbReference type="SUPFAM" id="SSF51182">
    <property type="entry name" value="RmlC-like cupins"/>
    <property type="match status" value="1"/>
</dbReference>
<feature type="active site" description="Proton acceptor" evidence="5">
    <location>
        <position position="62"/>
    </location>
</feature>
<evidence type="ECO:0000256" key="2">
    <source>
        <dbReference type="ARBA" id="ARBA00001997"/>
    </source>
</evidence>
<comment type="catalytic activity">
    <reaction evidence="1 7">
        <text>dTDP-4-dehydro-6-deoxy-alpha-D-glucose = dTDP-4-dehydro-beta-L-rhamnose</text>
        <dbReference type="Rhea" id="RHEA:16969"/>
        <dbReference type="ChEBI" id="CHEBI:57649"/>
        <dbReference type="ChEBI" id="CHEBI:62830"/>
        <dbReference type="EC" id="5.1.3.13"/>
    </reaction>
</comment>
<dbReference type="UniPathway" id="UPA00124"/>
<keyword evidence="9" id="KW-1185">Reference proteome</keyword>
<evidence type="ECO:0000256" key="4">
    <source>
        <dbReference type="ARBA" id="ARBA00019595"/>
    </source>
</evidence>
<dbReference type="InterPro" id="IPR011051">
    <property type="entry name" value="RmlC_Cupin_sf"/>
</dbReference>
<evidence type="ECO:0000256" key="5">
    <source>
        <dbReference type="PIRSR" id="PIRSR600888-1"/>
    </source>
</evidence>
<comment type="function">
    <text evidence="2 7">Catalyzes the epimerization of the C3' and C5'positions of dTDP-6-deoxy-D-xylo-4-hexulose, forming dTDP-6-deoxy-L-lyxo-4-hexulose.</text>
</comment>
<dbReference type="GO" id="GO:0000271">
    <property type="term" value="P:polysaccharide biosynthetic process"/>
    <property type="evidence" value="ECO:0007669"/>
    <property type="project" value="TreeGrafter"/>
</dbReference>
<dbReference type="PANTHER" id="PTHR21047:SF2">
    <property type="entry name" value="THYMIDINE DIPHOSPHO-4-KETO-RHAMNOSE 3,5-EPIMERASE"/>
    <property type="match status" value="1"/>
</dbReference>
<evidence type="ECO:0000256" key="3">
    <source>
        <dbReference type="ARBA" id="ARBA00012098"/>
    </source>
</evidence>
<dbReference type="PANTHER" id="PTHR21047">
    <property type="entry name" value="DTDP-6-DEOXY-D-GLUCOSE-3,5 EPIMERASE"/>
    <property type="match status" value="1"/>
</dbReference>
<reference evidence="8 9" key="1">
    <citation type="submission" date="2016-10" db="EMBL/GenBank/DDBJ databases">
        <authorList>
            <person name="de Groot N.N."/>
        </authorList>
    </citation>
    <scope>NUCLEOTIDE SEQUENCE [LARGE SCALE GENOMIC DNA]</scope>
    <source>
        <strain evidence="8 9">DSM 28286</strain>
    </source>
</reference>